<feature type="transmembrane region" description="Helical" evidence="5">
    <location>
        <begin position="331"/>
        <end position="355"/>
    </location>
</feature>
<feature type="transmembrane region" description="Helical" evidence="5">
    <location>
        <begin position="400"/>
        <end position="419"/>
    </location>
</feature>
<sequence length="453" mass="44822">MTTAAAARRRYVLITFLTWLPAGLYSAPLVLLLLDRGLSLGTIAAIGAVYSVAVVVLELPTGGLSDVLGRRPVLAASAVAGLAGLALLGLAGAVWLLMASAVLRGVARALSSGPAEAWYVDAVHAAQGRDADLGPGLARGGMAASAALALGVLAGGVIPFAWPGGATVTDAGGSGGLAGLAVPVLLAAACELVLLLVVVFAMTETRGPRPGFGEVLRGVPATVATGLRLAGRDHVLVRVLLVAAATGVGLAVVELLTPAWMAVLSGGAGRGVLAYALVAAVGFAADAAGSALGVPLTRWLGSPGRAACAGTLLAALALGGLAGTARLAGWLGLGAAGVAYLLMFLGLGAAVAPIGRLLHDRVEAAERATVLSVQSLLLQLGAAGGSVALGALAAARGPGAAFAVSGVLLAAAALTVWGLPRRRDVQPRALLLRHVGPHIPTRDRPREDRISRS</sequence>
<dbReference type="PANTHER" id="PTHR23530:SF1">
    <property type="entry name" value="PERMEASE, MAJOR FACILITATOR SUPERFAMILY-RELATED"/>
    <property type="match status" value="1"/>
</dbReference>
<evidence type="ECO:0000256" key="1">
    <source>
        <dbReference type="ARBA" id="ARBA00004651"/>
    </source>
</evidence>
<keyword evidence="3 5" id="KW-1133">Transmembrane helix</keyword>
<evidence type="ECO:0000256" key="2">
    <source>
        <dbReference type="ARBA" id="ARBA00022692"/>
    </source>
</evidence>
<feature type="transmembrane region" description="Helical" evidence="5">
    <location>
        <begin position="182"/>
        <end position="202"/>
    </location>
</feature>
<feature type="transmembrane region" description="Helical" evidence="5">
    <location>
        <begin position="73"/>
        <end position="98"/>
    </location>
</feature>
<dbReference type="GO" id="GO:0022857">
    <property type="term" value="F:transmembrane transporter activity"/>
    <property type="evidence" value="ECO:0007669"/>
    <property type="project" value="InterPro"/>
</dbReference>
<feature type="domain" description="Major facilitator superfamily (MFS) profile" evidence="6">
    <location>
        <begin position="7"/>
        <end position="424"/>
    </location>
</feature>
<dbReference type="PROSITE" id="PS00216">
    <property type="entry name" value="SUGAR_TRANSPORT_1"/>
    <property type="match status" value="1"/>
</dbReference>
<proteinExistence type="predicted"/>
<dbReference type="SUPFAM" id="SSF103473">
    <property type="entry name" value="MFS general substrate transporter"/>
    <property type="match status" value="1"/>
</dbReference>
<keyword evidence="4 5" id="KW-0472">Membrane</keyword>
<dbReference type="PROSITE" id="PS50850">
    <property type="entry name" value="MFS"/>
    <property type="match status" value="1"/>
</dbReference>
<dbReference type="Gene3D" id="1.20.1250.20">
    <property type="entry name" value="MFS general substrate transporter like domains"/>
    <property type="match status" value="1"/>
</dbReference>
<dbReference type="InterPro" id="IPR011701">
    <property type="entry name" value="MFS"/>
</dbReference>
<evidence type="ECO:0000256" key="4">
    <source>
        <dbReference type="ARBA" id="ARBA00023136"/>
    </source>
</evidence>
<keyword evidence="2 5" id="KW-0812">Transmembrane</keyword>
<dbReference type="AlphaFoldDB" id="A0A8J3LJG7"/>
<organism evidence="7 8">
    <name type="scientific">Catellatospora methionotrophica</name>
    <dbReference type="NCBI Taxonomy" id="121620"/>
    <lineage>
        <taxon>Bacteria</taxon>
        <taxon>Bacillati</taxon>
        <taxon>Actinomycetota</taxon>
        <taxon>Actinomycetes</taxon>
        <taxon>Micromonosporales</taxon>
        <taxon>Micromonosporaceae</taxon>
        <taxon>Catellatospora</taxon>
    </lineage>
</organism>
<dbReference type="EMBL" id="BONJ01000026">
    <property type="protein sequence ID" value="GIG16341.1"/>
    <property type="molecule type" value="Genomic_DNA"/>
</dbReference>
<evidence type="ECO:0000313" key="8">
    <source>
        <dbReference type="Proteomes" id="UP000660339"/>
    </source>
</evidence>
<keyword evidence="8" id="KW-1185">Reference proteome</keyword>
<comment type="subcellular location">
    <subcellularLocation>
        <location evidence="1">Cell membrane</location>
        <topology evidence="1">Multi-pass membrane protein</topology>
    </subcellularLocation>
</comment>
<dbReference type="GO" id="GO:0005886">
    <property type="term" value="C:plasma membrane"/>
    <property type="evidence" value="ECO:0007669"/>
    <property type="project" value="UniProtKB-SubCell"/>
</dbReference>
<dbReference type="InterPro" id="IPR005829">
    <property type="entry name" value="Sugar_transporter_CS"/>
</dbReference>
<dbReference type="InterPro" id="IPR053160">
    <property type="entry name" value="MFS_DHA3_Transporter"/>
</dbReference>
<dbReference type="RefSeq" id="WP_203671583.1">
    <property type="nucleotide sequence ID" value="NZ_BAAATT010000003.1"/>
</dbReference>
<dbReference type="PANTHER" id="PTHR23530">
    <property type="entry name" value="TRANSPORT PROTEIN-RELATED"/>
    <property type="match status" value="1"/>
</dbReference>
<feature type="transmembrane region" description="Helical" evidence="5">
    <location>
        <begin position="272"/>
        <end position="294"/>
    </location>
</feature>
<dbReference type="InterPro" id="IPR020846">
    <property type="entry name" value="MFS_dom"/>
</dbReference>
<dbReference type="Pfam" id="PF07690">
    <property type="entry name" value="MFS_1"/>
    <property type="match status" value="1"/>
</dbReference>
<dbReference type="Proteomes" id="UP000660339">
    <property type="component" value="Unassembled WGS sequence"/>
</dbReference>
<feature type="transmembrane region" description="Helical" evidence="5">
    <location>
        <begin position="142"/>
        <end position="162"/>
    </location>
</feature>
<evidence type="ECO:0000313" key="7">
    <source>
        <dbReference type="EMBL" id="GIG16341.1"/>
    </source>
</evidence>
<feature type="transmembrane region" description="Helical" evidence="5">
    <location>
        <begin position="41"/>
        <end position="61"/>
    </location>
</feature>
<protein>
    <recommendedName>
        <fullName evidence="6">Major facilitator superfamily (MFS) profile domain-containing protein</fullName>
    </recommendedName>
</protein>
<name>A0A8J3LJG7_9ACTN</name>
<feature type="transmembrane region" description="Helical" evidence="5">
    <location>
        <begin position="12"/>
        <end position="34"/>
    </location>
</feature>
<reference evidence="7" key="1">
    <citation type="submission" date="2021-01" db="EMBL/GenBank/DDBJ databases">
        <title>Whole genome shotgun sequence of Catellatospora methionotrophica NBRC 14553.</title>
        <authorList>
            <person name="Komaki H."/>
            <person name="Tamura T."/>
        </authorList>
    </citation>
    <scope>NUCLEOTIDE SEQUENCE</scope>
    <source>
        <strain evidence="7">NBRC 14553</strain>
    </source>
</reference>
<evidence type="ECO:0000256" key="5">
    <source>
        <dbReference type="SAM" id="Phobius"/>
    </source>
</evidence>
<feature type="transmembrane region" description="Helical" evidence="5">
    <location>
        <begin position="306"/>
        <end position="325"/>
    </location>
</feature>
<evidence type="ECO:0000259" key="6">
    <source>
        <dbReference type="PROSITE" id="PS50850"/>
    </source>
</evidence>
<feature type="transmembrane region" description="Helical" evidence="5">
    <location>
        <begin position="235"/>
        <end position="260"/>
    </location>
</feature>
<feature type="transmembrane region" description="Helical" evidence="5">
    <location>
        <begin position="376"/>
        <end position="394"/>
    </location>
</feature>
<comment type="caution">
    <text evidence="7">The sequence shown here is derived from an EMBL/GenBank/DDBJ whole genome shotgun (WGS) entry which is preliminary data.</text>
</comment>
<accession>A0A8J3LJG7</accession>
<dbReference type="InterPro" id="IPR036259">
    <property type="entry name" value="MFS_trans_sf"/>
</dbReference>
<evidence type="ECO:0000256" key="3">
    <source>
        <dbReference type="ARBA" id="ARBA00022989"/>
    </source>
</evidence>
<gene>
    <name evidence="7" type="ORF">Cme02nite_46730</name>
</gene>